<dbReference type="Gene3D" id="2.60.450.10">
    <property type="entry name" value="Lipopolysaccharide (LPS) transport protein A like domain"/>
    <property type="match status" value="1"/>
</dbReference>
<dbReference type="NCBIfam" id="TIGR03002">
    <property type="entry name" value="outer_YhbN_LptA"/>
    <property type="match status" value="1"/>
</dbReference>
<dbReference type="InterPro" id="IPR005653">
    <property type="entry name" value="OstA-like_N"/>
</dbReference>
<feature type="signal peptide" evidence="4">
    <location>
        <begin position="1"/>
        <end position="25"/>
    </location>
</feature>
<gene>
    <name evidence="6" type="ORF">Psal009_00933</name>
</gene>
<dbReference type="PANTHER" id="PTHR36504">
    <property type="entry name" value="LIPOPOLYSACCHARIDE EXPORT SYSTEM PROTEIN LPTA"/>
    <property type="match status" value="1"/>
</dbReference>
<dbReference type="EMBL" id="CP038908">
    <property type="protein sequence ID" value="QGO05053.1"/>
    <property type="molecule type" value="Genomic_DNA"/>
</dbReference>
<dbReference type="AlphaFoldDB" id="A0A9Q6PVR4"/>
<dbReference type="GO" id="GO:0009279">
    <property type="term" value="C:cell outer membrane"/>
    <property type="evidence" value="ECO:0007669"/>
    <property type="project" value="TreeGrafter"/>
</dbReference>
<keyword evidence="3" id="KW-0574">Periplasm</keyword>
<feature type="domain" description="Organic solvent tolerance-like N-terminal" evidence="5">
    <location>
        <begin position="50"/>
        <end position="159"/>
    </location>
</feature>
<evidence type="ECO:0000256" key="3">
    <source>
        <dbReference type="ARBA" id="ARBA00022764"/>
    </source>
</evidence>
<evidence type="ECO:0000259" key="5">
    <source>
        <dbReference type="Pfam" id="PF03968"/>
    </source>
</evidence>
<evidence type="ECO:0000256" key="2">
    <source>
        <dbReference type="ARBA" id="ARBA00022729"/>
    </source>
</evidence>
<dbReference type="InterPro" id="IPR052037">
    <property type="entry name" value="LPS_export_LptA"/>
</dbReference>
<reference evidence="6 7" key="1">
    <citation type="submission" date="2019-04" db="EMBL/GenBank/DDBJ databases">
        <title>Complete genome sequencing of Piscirickettsia salmonis strain Psal-009.</title>
        <authorList>
            <person name="Schober I."/>
            <person name="Bunk B."/>
            <person name="Sproer C."/>
            <person name="Carril G.P."/>
            <person name="Riedel T."/>
            <person name="Flores-Herrera P.A."/>
            <person name="Nourdin-Galindo G."/>
            <person name="Marshall S.H."/>
            <person name="Overmann J."/>
        </authorList>
    </citation>
    <scope>NUCLEOTIDE SEQUENCE [LARGE SCALE GENOMIC DNA]</scope>
    <source>
        <strain evidence="6 7">Psal-009</strain>
    </source>
</reference>
<dbReference type="GO" id="GO:0017089">
    <property type="term" value="F:glycolipid transfer activity"/>
    <property type="evidence" value="ECO:0007669"/>
    <property type="project" value="TreeGrafter"/>
</dbReference>
<organism evidence="6 7">
    <name type="scientific">Piscirickettsia salmonis</name>
    <dbReference type="NCBI Taxonomy" id="1238"/>
    <lineage>
        <taxon>Bacteria</taxon>
        <taxon>Pseudomonadati</taxon>
        <taxon>Pseudomonadota</taxon>
        <taxon>Gammaproteobacteria</taxon>
        <taxon>Thiotrichales</taxon>
        <taxon>Piscirickettsiaceae</taxon>
        <taxon>Piscirickettsia</taxon>
    </lineage>
</organism>
<dbReference type="Proteomes" id="UP000422232">
    <property type="component" value="Chromosome"/>
</dbReference>
<dbReference type="Pfam" id="PF03968">
    <property type="entry name" value="LptD_N"/>
    <property type="match status" value="1"/>
</dbReference>
<dbReference type="GO" id="GO:0015920">
    <property type="term" value="P:lipopolysaccharide transport"/>
    <property type="evidence" value="ECO:0007669"/>
    <property type="project" value="InterPro"/>
</dbReference>
<dbReference type="GO" id="GO:0001530">
    <property type="term" value="F:lipopolysaccharide binding"/>
    <property type="evidence" value="ECO:0007669"/>
    <property type="project" value="InterPro"/>
</dbReference>
<keyword evidence="2 4" id="KW-0732">Signal</keyword>
<protein>
    <submittedName>
        <fullName evidence="6">Lipopolysaccharide transport periplasmic protein LptA</fullName>
    </submittedName>
</protein>
<keyword evidence="1" id="KW-0813">Transport</keyword>
<accession>A0A9Q6PVR4</accession>
<sequence length="190" mass="21231">MKLIKRSFHLLTLPLLCLIPLITPAQSITPTTKKSAQTLEKNQDNQQSIKITSDKFWANNIQGIAIYSGNVLADQGSRHLTGAKLTLYRNPQGQINKIIAEGEPAQLRYQPKDKLMTAQARTITVYPQKHMIHLDGKAQLTQAGDLFSAPQIFYNTQTQVLTTPESKQGRSHMVIEPKQVTTLAHHKAKP</sequence>
<dbReference type="InterPro" id="IPR014340">
    <property type="entry name" value="LptA"/>
</dbReference>
<evidence type="ECO:0000313" key="7">
    <source>
        <dbReference type="Proteomes" id="UP000422232"/>
    </source>
</evidence>
<dbReference type="RefSeq" id="WP_129556465.1">
    <property type="nucleotide sequence ID" value="NZ_CP013778.1"/>
</dbReference>
<dbReference type="GO" id="GO:0030288">
    <property type="term" value="C:outer membrane-bounded periplasmic space"/>
    <property type="evidence" value="ECO:0007669"/>
    <property type="project" value="TreeGrafter"/>
</dbReference>
<name>A0A9Q6PVR4_PISSA</name>
<evidence type="ECO:0000256" key="1">
    <source>
        <dbReference type="ARBA" id="ARBA00022448"/>
    </source>
</evidence>
<dbReference type="PANTHER" id="PTHR36504:SF1">
    <property type="entry name" value="LIPOPOLYSACCHARIDE EXPORT SYSTEM PROTEIN LPTA"/>
    <property type="match status" value="1"/>
</dbReference>
<feature type="chain" id="PRO_5040272709" evidence="4">
    <location>
        <begin position="26"/>
        <end position="190"/>
    </location>
</feature>
<evidence type="ECO:0000313" key="6">
    <source>
        <dbReference type="EMBL" id="QGO05053.1"/>
    </source>
</evidence>
<keyword evidence="7" id="KW-1185">Reference proteome</keyword>
<evidence type="ECO:0000256" key="4">
    <source>
        <dbReference type="SAM" id="SignalP"/>
    </source>
</evidence>
<proteinExistence type="predicted"/>
<dbReference type="GeneID" id="66741907"/>